<accession>A0A6L5JVI4</accession>
<evidence type="ECO:0008006" key="3">
    <source>
        <dbReference type="Google" id="ProtNLM"/>
    </source>
</evidence>
<sequence length="92" mass="9976">MSEKTATIDIPLAHPISYGEKTISLLQLRRPKAGDFRGLKGMDKPFDMILDFAAALTDLTPAVIDRLDVEDMPKLIEVVSGFLGGFPATGKT</sequence>
<organism evidence="1 2">
    <name type="scientific">Rhodocyclus tenuis</name>
    <name type="common">Rhodospirillum tenue</name>
    <dbReference type="NCBI Taxonomy" id="1066"/>
    <lineage>
        <taxon>Bacteria</taxon>
        <taxon>Pseudomonadati</taxon>
        <taxon>Pseudomonadota</taxon>
        <taxon>Betaproteobacteria</taxon>
        <taxon>Rhodocyclales</taxon>
        <taxon>Rhodocyclaceae</taxon>
        <taxon>Rhodocyclus</taxon>
    </lineage>
</organism>
<dbReference type="AlphaFoldDB" id="A0A6L5JVI4"/>
<evidence type="ECO:0000313" key="2">
    <source>
        <dbReference type="Proteomes" id="UP000480275"/>
    </source>
</evidence>
<dbReference type="Proteomes" id="UP000480275">
    <property type="component" value="Unassembled WGS sequence"/>
</dbReference>
<name>A0A6L5JVI4_RHOTE</name>
<dbReference type="EMBL" id="WIXJ01000001">
    <property type="protein sequence ID" value="MQY50178.1"/>
    <property type="molecule type" value="Genomic_DNA"/>
</dbReference>
<dbReference type="InterPro" id="IPR019289">
    <property type="entry name" value="Phage_tail_E/E"/>
</dbReference>
<dbReference type="OrthoDB" id="9181790at2"/>
<reference evidence="1 2" key="1">
    <citation type="submission" date="2019-10" db="EMBL/GenBank/DDBJ databases">
        <title>Whole-genome sequence of the purple nonsulfur photosynthetic bacterium Rhodocyclus tenuis.</title>
        <authorList>
            <person name="Kyndt J.A."/>
            <person name="Meyer T.E."/>
        </authorList>
    </citation>
    <scope>NUCLEOTIDE SEQUENCE [LARGE SCALE GENOMIC DNA]</scope>
    <source>
        <strain evidence="1 2">DSM 110</strain>
    </source>
</reference>
<protein>
    <recommendedName>
        <fullName evidence="3">Phage tail assembly protein</fullName>
    </recommendedName>
</protein>
<dbReference type="Pfam" id="PF10109">
    <property type="entry name" value="Phage_TAC_7"/>
    <property type="match status" value="1"/>
</dbReference>
<proteinExistence type="predicted"/>
<evidence type="ECO:0000313" key="1">
    <source>
        <dbReference type="EMBL" id="MQY50178.1"/>
    </source>
</evidence>
<comment type="caution">
    <text evidence="1">The sequence shown here is derived from an EMBL/GenBank/DDBJ whole genome shotgun (WGS) entry which is preliminary data.</text>
</comment>
<gene>
    <name evidence="1" type="ORF">GHK24_00065</name>
</gene>